<evidence type="ECO:0000256" key="1">
    <source>
        <dbReference type="ARBA" id="ARBA00022603"/>
    </source>
</evidence>
<evidence type="ECO:0000256" key="3">
    <source>
        <dbReference type="ARBA" id="ARBA00022691"/>
    </source>
</evidence>
<dbReference type="PANTHER" id="PTHR10509:SF85">
    <property type="entry name" value="O-METHYLTRANSFERASE RV1220C-RELATED"/>
    <property type="match status" value="1"/>
</dbReference>
<keyword evidence="2 4" id="KW-0808">Transferase</keyword>
<dbReference type="InterPro" id="IPR002935">
    <property type="entry name" value="SAM_O-MeTrfase"/>
</dbReference>
<organism evidence="4 5">
    <name type="scientific">Spelaeicoccus albus</name>
    <dbReference type="NCBI Taxonomy" id="1280376"/>
    <lineage>
        <taxon>Bacteria</taxon>
        <taxon>Bacillati</taxon>
        <taxon>Actinomycetota</taxon>
        <taxon>Actinomycetes</taxon>
        <taxon>Micrococcales</taxon>
        <taxon>Brevibacteriaceae</taxon>
        <taxon>Spelaeicoccus</taxon>
    </lineage>
</organism>
<dbReference type="GO" id="GO:0008171">
    <property type="term" value="F:O-methyltransferase activity"/>
    <property type="evidence" value="ECO:0007669"/>
    <property type="project" value="InterPro"/>
</dbReference>
<evidence type="ECO:0000256" key="2">
    <source>
        <dbReference type="ARBA" id="ARBA00022679"/>
    </source>
</evidence>
<proteinExistence type="predicted"/>
<dbReference type="CDD" id="cd02440">
    <property type="entry name" value="AdoMet_MTases"/>
    <property type="match status" value="1"/>
</dbReference>
<keyword evidence="3" id="KW-0949">S-adenosyl-L-methionine</keyword>
<dbReference type="RefSeq" id="WP_179428474.1">
    <property type="nucleotide sequence ID" value="NZ_JACBZP010000001.1"/>
</dbReference>
<dbReference type="Proteomes" id="UP000539111">
    <property type="component" value="Unassembled WGS sequence"/>
</dbReference>
<keyword evidence="5" id="KW-1185">Reference proteome</keyword>
<dbReference type="GO" id="GO:0008757">
    <property type="term" value="F:S-adenosylmethionine-dependent methyltransferase activity"/>
    <property type="evidence" value="ECO:0007669"/>
    <property type="project" value="TreeGrafter"/>
</dbReference>
<dbReference type="InterPro" id="IPR050362">
    <property type="entry name" value="Cation-dep_OMT"/>
</dbReference>
<protein>
    <submittedName>
        <fullName evidence="4">Putative O-methyltransferase YrrM</fullName>
    </submittedName>
</protein>
<comment type="caution">
    <text evidence="4">The sequence shown here is derived from an EMBL/GenBank/DDBJ whole genome shotgun (WGS) entry which is preliminary data.</text>
</comment>
<gene>
    <name evidence="4" type="ORF">BJY26_002389</name>
</gene>
<dbReference type="GO" id="GO:0032259">
    <property type="term" value="P:methylation"/>
    <property type="evidence" value="ECO:0007669"/>
    <property type="project" value="UniProtKB-KW"/>
</dbReference>
<accession>A0A7Z0D399</accession>
<name>A0A7Z0D399_9MICO</name>
<dbReference type="SUPFAM" id="SSF53335">
    <property type="entry name" value="S-adenosyl-L-methionine-dependent methyltransferases"/>
    <property type="match status" value="1"/>
</dbReference>
<dbReference type="EMBL" id="JACBZP010000001">
    <property type="protein sequence ID" value="NYI68083.1"/>
    <property type="molecule type" value="Genomic_DNA"/>
</dbReference>
<dbReference type="PROSITE" id="PS51682">
    <property type="entry name" value="SAM_OMT_I"/>
    <property type="match status" value="1"/>
</dbReference>
<reference evidence="4 5" key="1">
    <citation type="submission" date="2020-07" db="EMBL/GenBank/DDBJ databases">
        <title>Sequencing the genomes of 1000 actinobacteria strains.</title>
        <authorList>
            <person name="Klenk H.-P."/>
        </authorList>
    </citation>
    <scope>NUCLEOTIDE SEQUENCE [LARGE SCALE GENOMIC DNA]</scope>
    <source>
        <strain evidence="4 5">DSM 26341</strain>
    </source>
</reference>
<dbReference type="Pfam" id="PF01596">
    <property type="entry name" value="Methyltransf_3"/>
    <property type="match status" value="1"/>
</dbReference>
<dbReference type="AlphaFoldDB" id="A0A7Z0D399"/>
<evidence type="ECO:0000313" key="4">
    <source>
        <dbReference type="EMBL" id="NYI68083.1"/>
    </source>
</evidence>
<evidence type="ECO:0000313" key="5">
    <source>
        <dbReference type="Proteomes" id="UP000539111"/>
    </source>
</evidence>
<dbReference type="PANTHER" id="PTHR10509">
    <property type="entry name" value="O-METHYLTRANSFERASE-RELATED"/>
    <property type="match status" value="1"/>
</dbReference>
<sequence>MSKDPAWAFAESYTRDDHAVDVARTTAGTLGVTAIGTGTFALLRTLVTAHGASAIVEVGTGAGVSGLALLRSMPPTGVLTTIDIVAEHQQAAKRVFKQAGSHRVRTIIGRDTEVLRKLADNSYDVFFADTDAASNADYLAPALRLLRPGGMIIFNHALAHGRVVDPANRDPDIGSVRTLLRTVRENKSLSSCLLPTGDGVLVAVKQ</sequence>
<dbReference type="InterPro" id="IPR029063">
    <property type="entry name" value="SAM-dependent_MTases_sf"/>
</dbReference>
<dbReference type="Gene3D" id="3.40.50.150">
    <property type="entry name" value="Vaccinia Virus protein VP39"/>
    <property type="match status" value="1"/>
</dbReference>
<keyword evidence="1 4" id="KW-0489">Methyltransferase</keyword>